<protein>
    <submittedName>
        <fullName evidence="3">Transcriptional regulator, ArsR family</fullName>
    </submittedName>
</protein>
<sequence>MTGTKKSSNNKNSQSYKIFSSKKHVDVVKGQVKVKILDALCKKNMSFNEIVELTGKAKPTVSQHLSELVTNGLIVSIKDPNDKRRKIFSINAEFLGELSSDNEAKFDIEEYFSNISNSSDPFDFYRLILRAVRTEFWNDGINIDPILHKAGIRVGKVFYNELQGEDLESFLGNIEKFWEEKHLGRVEVKTLDPIVICVYDCFECKDLPEIGEPACSFDSGLLDAIFSKYLDKDVTTIETTCFAMGDECCTFVIN</sequence>
<dbReference type="eggNOG" id="arCOG01680">
    <property type="taxonomic scope" value="Archaea"/>
</dbReference>
<dbReference type="PANTHER" id="PTHR35090">
    <property type="entry name" value="DNA-DIRECTED RNA POLYMERASE SUBUNIT I"/>
    <property type="match status" value="1"/>
</dbReference>
<dbReference type="Pfam" id="PF02830">
    <property type="entry name" value="V4R"/>
    <property type="match status" value="1"/>
</dbReference>
<dbReference type="SUPFAM" id="SSF46785">
    <property type="entry name" value="Winged helix' DNA-binding domain"/>
    <property type="match status" value="1"/>
</dbReference>
<dbReference type="GO" id="GO:0003700">
    <property type="term" value="F:DNA-binding transcription factor activity"/>
    <property type="evidence" value="ECO:0007669"/>
    <property type="project" value="InterPro"/>
</dbReference>
<dbReference type="OrthoDB" id="371687at2157"/>
<dbReference type="InterPro" id="IPR036388">
    <property type="entry name" value="WH-like_DNA-bd_sf"/>
</dbReference>
<dbReference type="STRING" id="877455.Metbo_1020"/>
<dbReference type="EMBL" id="CP002551">
    <property type="protein sequence ID" value="ADZ09267.1"/>
    <property type="molecule type" value="Genomic_DNA"/>
</dbReference>
<organism evidence="3 4">
    <name type="scientific">Methanobacterium lacus (strain AL-21)</name>
    <dbReference type="NCBI Taxonomy" id="877455"/>
    <lineage>
        <taxon>Archaea</taxon>
        <taxon>Methanobacteriati</taxon>
        <taxon>Methanobacteriota</taxon>
        <taxon>Methanomada group</taxon>
        <taxon>Methanobacteria</taxon>
        <taxon>Methanobacteriales</taxon>
        <taxon>Methanobacteriaceae</taxon>
        <taxon>Methanobacterium</taxon>
    </lineage>
</organism>
<evidence type="ECO:0000259" key="2">
    <source>
        <dbReference type="SMART" id="SM00989"/>
    </source>
</evidence>
<dbReference type="SUPFAM" id="SSF111126">
    <property type="entry name" value="Ligand-binding domain in the NO signalling and Golgi transport"/>
    <property type="match status" value="1"/>
</dbReference>
<dbReference type="KEGG" id="mel:Metbo_1020"/>
<reference evidence="4" key="1">
    <citation type="submission" date="2011-02" db="EMBL/GenBank/DDBJ databases">
        <title>Complete sequence of Methanobacterium sp. AL-21.</title>
        <authorList>
            <consortium name="US DOE Joint Genome Institute"/>
            <person name="Lucas S."/>
            <person name="Copeland A."/>
            <person name="Lapidus A."/>
            <person name="Cheng J.-F."/>
            <person name="Goodwin L."/>
            <person name="Pitluck S."/>
            <person name="Chertkov O."/>
            <person name="Detter J.C."/>
            <person name="Han C."/>
            <person name="Tapia R."/>
            <person name="Land M."/>
            <person name="Hauser L."/>
            <person name="Kyrpides N."/>
            <person name="Ivanova N."/>
            <person name="Mikhailova N."/>
            <person name="Pagani I."/>
            <person name="Cadillo-Quiroz H."/>
            <person name="Imachi H."/>
            <person name="Zinder S."/>
            <person name="Liu W."/>
            <person name="Woyke T."/>
        </authorList>
    </citation>
    <scope>NUCLEOTIDE SEQUENCE [LARGE SCALE GENOMIC DNA]</scope>
    <source>
        <strain evidence="4">AL-21</strain>
    </source>
</reference>
<dbReference type="InterPro" id="IPR011991">
    <property type="entry name" value="ArsR-like_HTH"/>
</dbReference>
<dbReference type="SMART" id="SM00418">
    <property type="entry name" value="HTH_ARSR"/>
    <property type="match status" value="1"/>
</dbReference>
<evidence type="ECO:0000259" key="1">
    <source>
        <dbReference type="SMART" id="SM00418"/>
    </source>
</evidence>
<dbReference type="Gene3D" id="3.30.1380.20">
    <property type="entry name" value="Trafficking protein particle complex subunit 3"/>
    <property type="match status" value="1"/>
</dbReference>
<evidence type="ECO:0000313" key="3">
    <source>
        <dbReference type="EMBL" id="ADZ09267.1"/>
    </source>
</evidence>
<dbReference type="InterPro" id="IPR004096">
    <property type="entry name" value="V4R"/>
</dbReference>
<dbReference type="GeneID" id="10277469"/>
<dbReference type="InterPro" id="IPR001845">
    <property type="entry name" value="HTH_ArsR_DNA-bd_dom"/>
</dbReference>
<dbReference type="Gene3D" id="1.10.10.10">
    <property type="entry name" value="Winged helix-like DNA-binding domain superfamily/Winged helix DNA-binding domain"/>
    <property type="match status" value="1"/>
</dbReference>
<feature type="domain" description="4-vinyl reductase 4VR" evidence="2">
    <location>
        <begin position="193"/>
        <end position="254"/>
    </location>
</feature>
<dbReference type="AlphaFoldDB" id="F0TCJ0"/>
<dbReference type="eggNOG" id="arCOG01688">
    <property type="taxonomic scope" value="Archaea"/>
</dbReference>
<dbReference type="InterPro" id="IPR024096">
    <property type="entry name" value="NO_sig/Golgi_transp_ligand-bd"/>
</dbReference>
<proteinExistence type="predicted"/>
<accession>F0TCJ0</accession>
<evidence type="ECO:0000313" key="4">
    <source>
        <dbReference type="Proteomes" id="UP000007490"/>
    </source>
</evidence>
<gene>
    <name evidence="3" type="ordered locus">Metbo_1020</name>
</gene>
<dbReference type="SMART" id="SM00989">
    <property type="entry name" value="V4R"/>
    <property type="match status" value="1"/>
</dbReference>
<dbReference type="RefSeq" id="WP_013644618.1">
    <property type="nucleotide sequence ID" value="NC_015216.1"/>
</dbReference>
<dbReference type="CDD" id="cd00090">
    <property type="entry name" value="HTH_ARSR"/>
    <property type="match status" value="1"/>
</dbReference>
<keyword evidence="4" id="KW-1185">Reference proteome</keyword>
<dbReference type="Proteomes" id="UP000007490">
    <property type="component" value="Chromosome"/>
</dbReference>
<dbReference type="Pfam" id="PF01022">
    <property type="entry name" value="HTH_5"/>
    <property type="match status" value="1"/>
</dbReference>
<feature type="domain" description="HTH arsR-type" evidence="1">
    <location>
        <begin position="17"/>
        <end position="100"/>
    </location>
</feature>
<reference evidence="3 4" key="2">
    <citation type="journal article" date="2014" name="Int. J. Syst. Evol. Microbiol.">
        <title>Methanobacterium paludis sp. nov. and a novel strain of Methanobacterium lacus isolated from northern peatlands.</title>
        <authorList>
            <person name="Cadillo-Quiroz H."/>
            <person name="Brauer S.L."/>
            <person name="Goodson N."/>
            <person name="Yavitt J.B."/>
            <person name="Zinder S.H."/>
        </authorList>
    </citation>
    <scope>NUCLEOTIDE SEQUENCE [LARGE SCALE GENOMIC DNA]</scope>
    <source>
        <strain evidence="3 4">AL-21</strain>
    </source>
</reference>
<dbReference type="InterPro" id="IPR036390">
    <property type="entry name" value="WH_DNA-bd_sf"/>
</dbReference>
<name>F0TCJ0_METLA</name>
<dbReference type="HOGENOM" id="CLU_1136066_0_0_2"/>
<dbReference type="PANTHER" id="PTHR35090:SF2">
    <property type="entry name" value="ARSR FAMILY TRANSCRIPTIONAL REGULATOR"/>
    <property type="match status" value="1"/>
</dbReference>